<evidence type="ECO:0000259" key="3">
    <source>
        <dbReference type="PROSITE" id="PS50157"/>
    </source>
</evidence>
<feature type="region of interest" description="Disordered" evidence="2">
    <location>
        <begin position="1"/>
        <end position="57"/>
    </location>
</feature>
<feature type="compositionally biased region" description="Acidic residues" evidence="2">
    <location>
        <begin position="34"/>
        <end position="57"/>
    </location>
</feature>
<keyword evidence="1" id="KW-0863">Zinc-finger</keyword>
<dbReference type="InterPro" id="IPR013087">
    <property type="entry name" value="Znf_C2H2_type"/>
</dbReference>
<name>A0AAJ7SCZ6_9ACAR</name>
<dbReference type="KEGG" id="goe:100902826"/>
<evidence type="ECO:0000256" key="2">
    <source>
        <dbReference type="SAM" id="MobiDB-lite"/>
    </source>
</evidence>
<gene>
    <name evidence="5" type="primary">LOC100902826</name>
</gene>
<keyword evidence="4" id="KW-1185">Reference proteome</keyword>
<keyword evidence="1" id="KW-0479">Metal-binding</keyword>
<dbReference type="Proteomes" id="UP000694867">
    <property type="component" value="Unplaced"/>
</dbReference>
<evidence type="ECO:0000313" key="5">
    <source>
        <dbReference type="RefSeq" id="XP_028966473.1"/>
    </source>
</evidence>
<feature type="compositionally biased region" description="Basic and acidic residues" evidence="2">
    <location>
        <begin position="1"/>
        <end position="10"/>
    </location>
</feature>
<dbReference type="PROSITE" id="PS50157">
    <property type="entry name" value="ZINC_FINGER_C2H2_2"/>
    <property type="match status" value="3"/>
</dbReference>
<proteinExistence type="predicted"/>
<dbReference type="InterPro" id="IPR052797">
    <property type="entry name" value="RegFact_GeneExpr_CellDeath"/>
</dbReference>
<accession>A0AAJ7SCZ6</accession>
<dbReference type="SMART" id="SM00355">
    <property type="entry name" value="ZnF_C2H2"/>
    <property type="match status" value="6"/>
</dbReference>
<feature type="domain" description="C2H2-type" evidence="3">
    <location>
        <begin position="472"/>
        <end position="501"/>
    </location>
</feature>
<keyword evidence="1" id="KW-0862">Zinc</keyword>
<feature type="compositionally biased region" description="Polar residues" evidence="2">
    <location>
        <begin position="984"/>
        <end position="993"/>
    </location>
</feature>
<dbReference type="PROSITE" id="PS00028">
    <property type="entry name" value="ZINC_FINGER_C2H2_1"/>
    <property type="match status" value="5"/>
</dbReference>
<dbReference type="AlphaFoldDB" id="A0AAJ7SCZ6"/>
<sequence length="1064" mass="121726">METDTAHGESSEITAEQQEGKEEFSAAVNRGDGDGENEAEGQEDEEAEDEDGQEQDDGATQTLYVQQMDDTDEAIDTENTHIIHIIQDESYQDVDGDDIFLEEDEADEDEELTEVQVVDGKIVHYLPVSNASKPLPALDQTRVSKKHGCGEEGCESAFRNKKNLVSHLSFNHDIKLATFFKHYTSVTLMLYEFERIQRHANYLFGADYKTYNSCTKQLRVIYVCAHDRMLRKNRNQTGQVCTAYIEFHIDYSSGVGTLSGCLQHYKHTGYRDLCEYQFTAAPPADYVLTCPICGDQFTVETELLQHAAEKLHHIAPRFIRLSKKKELGNSSGWDNEVITTQIRCDLCSFETRDRSYYMTHRVKAHLGSEYIDKYIAKDRDEANYIFRQAQQALNTRFFLANKRVNDSSIISYSFRCNFNRRSLTSVCVCSFKMLEFPGGDRFEIDIVKLHNHDVAEACEEEIDDLPPPPELFSCETCEKVFQNDAILREHMKTNKHYSQAELDAKKSEQARSKQFFCPVCAIGFTKKISLRQHQKNFNHDYVPVRIRPPCGSSSTRALEDSDKEALSESRLNVQQKKVIQLFPNLCYDCNQTLPNKVELLRHLGQEHGYEVDLFSKEFVNMDHAWKFFYEIQIHNKTRYKQHGSQKVDEDNFKIYYICNREGKDKTKKVNRQRSRRKPPKDVNRACTAHFTIRKDQKKIICTGSTTHYGHEIEEEFLIRGKILQKAMEIIHKVADEAPDESQVLTASDFPYHSEKKVLLKANKPSEIPWTPPFSDTFTVTPIDATSYYVGPTNKQARVVSHKTSTDDYCSICTSKPTMMKDGQCPHIYQCDCDFYLAGYHNCKHINVLELYLHQEATQDNVLYLTAPCSEEDLDCRRKACKVAQLGEDLVKILENLNASEESTKLLTAKMNAMMKLLQTTEVVPAEPGTETPPNPEVDEVSTLENIPEPEEQNPSPKAIMVNAEPVKMAAPARRTIVLKAPVSTTTRQITRKSLATLAPAEQDSPTESLRAETISEEKDAPEVDAAEKDEAHAPDSKRKLPSDDELQDKRISRRPKRPNRRFEY</sequence>
<protein>
    <submittedName>
        <fullName evidence="5">Uncharacterized protein LOC100902826</fullName>
    </submittedName>
</protein>
<organism evidence="4 5">
    <name type="scientific">Galendromus occidentalis</name>
    <name type="common">western predatory mite</name>
    <dbReference type="NCBI Taxonomy" id="34638"/>
    <lineage>
        <taxon>Eukaryota</taxon>
        <taxon>Metazoa</taxon>
        <taxon>Ecdysozoa</taxon>
        <taxon>Arthropoda</taxon>
        <taxon>Chelicerata</taxon>
        <taxon>Arachnida</taxon>
        <taxon>Acari</taxon>
        <taxon>Parasitiformes</taxon>
        <taxon>Mesostigmata</taxon>
        <taxon>Gamasina</taxon>
        <taxon>Phytoseioidea</taxon>
        <taxon>Phytoseiidae</taxon>
        <taxon>Typhlodrominae</taxon>
        <taxon>Galendromus</taxon>
    </lineage>
</organism>
<evidence type="ECO:0000256" key="1">
    <source>
        <dbReference type="PROSITE-ProRule" id="PRU00042"/>
    </source>
</evidence>
<dbReference type="Gene3D" id="3.30.160.60">
    <property type="entry name" value="Classic Zinc Finger"/>
    <property type="match status" value="1"/>
</dbReference>
<feature type="compositionally biased region" description="Basic residues" evidence="2">
    <location>
        <begin position="1051"/>
        <end position="1064"/>
    </location>
</feature>
<dbReference type="RefSeq" id="XP_028966473.1">
    <property type="nucleotide sequence ID" value="XM_029110640.1"/>
</dbReference>
<feature type="compositionally biased region" description="Basic and acidic residues" evidence="2">
    <location>
        <begin position="1009"/>
        <end position="1050"/>
    </location>
</feature>
<feature type="domain" description="C2H2-type" evidence="3">
    <location>
        <begin position="288"/>
        <end position="312"/>
    </location>
</feature>
<dbReference type="Pfam" id="PF12874">
    <property type="entry name" value="zf-met"/>
    <property type="match status" value="1"/>
</dbReference>
<dbReference type="GeneID" id="100902826"/>
<dbReference type="SUPFAM" id="SSF57667">
    <property type="entry name" value="beta-beta-alpha zinc fingers"/>
    <property type="match status" value="1"/>
</dbReference>
<evidence type="ECO:0000313" key="4">
    <source>
        <dbReference type="Proteomes" id="UP000694867"/>
    </source>
</evidence>
<reference evidence="5" key="1">
    <citation type="submission" date="2025-08" db="UniProtKB">
        <authorList>
            <consortium name="RefSeq"/>
        </authorList>
    </citation>
    <scope>IDENTIFICATION</scope>
</reference>
<dbReference type="PANTHER" id="PTHR33936:SF24">
    <property type="entry name" value="C2H2-TYPE DOMAIN-CONTAINING PROTEIN"/>
    <property type="match status" value="1"/>
</dbReference>
<feature type="region of interest" description="Disordered" evidence="2">
    <location>
        <begin position="984"/>
        <end position="1064"/>
    </location>
</feature>
<feature type="domain" description="C2H2-type" evidence="3">
    <location>
        <begin position="515"/>
        <end position="539"/>
    </location>
</feature>
<dbReference type="PANTHER" id="PTHR33936">
    <property type="entry name" value="PROTEIN CBG17840"/>
    <property type="match status" value="1"/>
</dbReference>
<dbReference type="InterPro" id="IPR036236">
    <property type="entry name" value="Znf_C2H2_sf"/>
</dbReference>
<dbReference type="GO" id="GO:0008270">
    <property type="term" value="F:zinc ion binding"/>
    <property type="evidence" value="ECO:0007669"/>
    <property type="project" value="UniProtKB-KW"/>
</dbReference>